<evidence type="ECO:0000259" key="2">
    <source>
        <dbReference type="Pfam" id="PF04149"/>
    </source>
</evidence>
<dbReference type="Proteomes" id="UP000239494">
    <property type="component" value="Unassembled WGS sequence"/>
</dbReference>
<proteinExistence type="predicted"/>
<feature type="domain" description="DUF397" evidence="2">
    <location>
        <begin position="8"/>
        <end position="61"/>
    </location>
</feature>
<sequence length="64" mass="6930">MSPELRTAVWRKSSRTGGSGGQCVEIAMCSTVSGVRDSKDPRGPVLEFRRASLVSFLNNIKMGD</sequence>
<evidence type="ECO:0000313" key="3">
    <source>
        <dbReference type="EMBL" id="PRY35398.1"/>
    </source>
</evidence>
<evidence type="ECO:0000256" key="1">
    <source>
        <dbReference type="SAM" id="MobiDB-lite"/>
    </source>
</evidence>
<dbReference type="AlphaFoldDB" id="A0A2T0SPR4"/>
<name>A0A2T0SPR4_9PSEU</name>
<reference evidence="3 4" key="1">
    <citation type="submission" date="2018-03" db="EMBL/GenBank/DDBJ databases">
        <title>Genomic Encyclopedia of Archaeal and Bacterial Type Strains, Phase II (KMG-II): from individual species to whole genera.</title>
        <authorList>
            <person name="Goeker M."/>
        </authorList>
    </citation>
    <scope>NUCLEOTIDE SEQUENCE [LARGE SCALE GENOMIC DNA]</scope>
    <source>
        <strain evidence="3 4">DSM 44720</strain>
    </source>
</reference>
<dbReference type="RefSeq" id="WP_106193944.1">
    <property type="nucleotide sequence ID" value="NZ_PVTF01000014.1"/>
</dbReference>
<dbReference type="EMBL" id="PVTF01000014">
    <property type="protein sequence ID" value="PRY35398.1"/>
    <property type="molecule type" value="Genomic_DNA"/>
</dbReference>
<accession>A0A2T0SPR4</accession>
<evidence type="ECO:0000313" key="4">
    <source>
        <dbReference type="Proteomes" id="UP000239494"/>
    </source>
</evidence>
<protein>
    <submittedName>
        <fullName evidence="3">Uncharacterized protein DUF397</fullName>
    </submittedName>
</protein>
<dbReference type="Pfam" id="PF04149">
    <property type="entry name" value="DUF397"/>
    <property type="match status" value="1"/>
</dbReference>
<gene>
    <name evidence="3" type="ORF">CLV43_114316</name>
</gene>
<dbReference type="InterPro" id="IPR007278">
    <property type="entry name" value="DUF397"/>
</dbReference>
<dbReference type="OrthoDB" id="4330022at2"/>
<feature type="region of interest" description="Disordered" evidence="1">
    <location>
        <begin position="1"/>
        <end position="20"/>
    </location>
</feature>
<keyword evidence="4" id="KW-1185">Reference proteome</keyword>
<organism evidence="3 4">
    <name type="scientific">Umezawaea tangerina</name>
    <dbReference type="NCBI Taxonomy" id="84725"/>
    <lineage>
        <taxon>Bacteria</taxon>
        <taxon>Bacillati</taxon>
        <taxon>Actinomycetota</taxon>
        <taxon>Actinomycetes</taxon>
        <taxon>Pseudonocardiales</taxon>
        <taxon>Pseudonocardiaceae</taxon>
        <taxon>Umezawaea</taxon>
    </lineage>
</organism>
<comment type="caution">
    <text evidence="3">The sequence shown here is derived from an EMBL/GenBank/DDBJ whole genome shotgun (WGS) entry which is preliminary data.</text>
</comment>